<sequence>MDALELVLFPLRAYLITCFGDIPAMSLLMKMKGHNGKRPCRMCMIEAVPGPDSRTHYVPLDRSSHPNIADSTKTTIYDPHNLPMRTEKQFMAQAAEVESQHTKAAAERLSKQYGVKGTPMLSRLGSLSFPKSVPYDFMHQIFENLLPNLVAHWTADFKGLDDGEEEYELANTVWQAVGLETGKAGDTIPSAYGGRVPNIQQYKSEMNAEHWSFWALYIAPVVLRRRFQKPKYYQHFVKLVKLLNVCLQYEISRKEIDELERGFEEWVKEYEK</sequence>
<evidence type="ECO:0000313" key="2">
    <source>
        <dbReference type="Proteomes" id="UP000297245"/>
    </source>
</evidence>
<evidence type="ECO:0000313" key="1">
    <source>
        <dbReference type="EMBL" id="THU75423.1"/>
    </source>
</evidence>
<dbReference type="AlphaFoldDB" id="A0A4S8KJ60"/>
<dbReference type="EMBL" id="ML182164">
    <property type="protein sequence ID" value="THU75423.1"/>
    <property type="molecule type" value="Genomic_DNA"/>
</dbReference>
<organism evidence="1 2">
    <name type="scientific">Dendrothele bispora (strain CBS 962.96)</name>
    <dbReference type="NCBI Taxonomy" id="1314807"/>
    <lineage>
        <taxon>Eukaryota</taxon>
        <taxon>Fungi</taxon>
        <taxon>Dikarya</taxon>
        <taxon>Basidiomycota</taxon>
        <taxon>Agaricomycotina</taxon>
        <taxon>Agaricomycetes</taxon>
        <taxon>Agaricomycetidae</taxon>
        <taxon>Agaricales</taxon>
        <taxon>Agaricales incertae sedis</taxon>
        <taxon>Dendrothele</taxon>
    </lineage>
</organism>
<accession>A0A4S8KJ60</accession>
<dbReference type="OrthoDB" id="2404451at2759"/>
<reference evidence="1 2" key="1">
    <citation type="journal article" date="2019" name="Nat. Ecol. Evol.">
        <title>Megaphylogeny resolves global patterns of mushroom evolution.</title>
        <authorList>
            <person name="Varga T."/>
            <person name="Krizsan K."/>
            <person name="Foldi C."/>
            <person name="Dima B."/>
            <person name="Sanchez-Garcia M."/>
            <person name="Sanchez-Ramirez S."/>
            <person name="Szollosi G.J."/>
            <person name="Szarkandi J.G."/>
            <person name="Papp V."/>
            <person name="Albert L."/>
            <person name="Andreopoulos W."/>
            <person name="Angelini C."/>
            <person name="Antonin V."/>
            <person name="Barry K.W."/>
            <person name="Bougher N.L."/>
            <person name="Buchanan P."/>
            <person name="Buyck B."/>
            <person name="Bense V."/>
            <person name="Catcheside P."/>
            <person name="Chovatia M."/>
            <person name="Cooper J."/>
            <person name="Damon W."/>
            <person name="Desjardin D."/>
            <person name="Finy P."/>
            <person name="Geml J."/>
            <person name="Haridas S."/>
            <person name="Hughes K."/>
            <person name="Justo A."/>
            <person name="Karasinski D."/>
            <person name="Kautmanova I."/>
            <person name="Kiss B."/>
            <person name="Kocsube S."/>
            <person name="Kotiranta H."/>
            <person name="LaButti K.M."/>
            <person name="Lechner B.E."/>
            <person name="Liimatainen K."/>
            <person name="Lipzen A."/>
            <person name="Lukacs Z."/>
            <person name="Mihaltcheva S."/>
            <person name="Morgado L.N."/>
            <person name="Niskanen T."/>
            <person name="Noordeloos M.E."/>
            <person name="Ohm R.A."/>
            <person name="Ortiz-Santana B."/>
            <person name="Ovrebo C."/>
            <person name="Racz N."/>
            <person name="Riley R."/>
            <person name="Savchenko A."/>
            <person name="Shiryaev A."/>
            <person name="Soop K."/>
            <person name="Spirin V."/>
            <person name="Szebenyi C."/>
            <person name="Tomsovsky M."/>
            <person name="Tulloss R.E."/>
            <person name="Uehling J."/>
            <person name="Grigoriev I.V."/>
            <person name="Vagvolgyi C."/>
            <person name="Papp T."/>
            <person name="Martin F.M."/>
            <person name="Miettinen O."/>
            <person name="Hibbett D.S."/>
            <person name="Nagy L.G."/>
        </authorList>
    </citation>
    <scope>NUCLEOTIDE SEQUENCE [LARGE SCALE GENOMIC DNA]</scope>
    <source>
        <strain evidence="1 2">CBS 962.96</strain>
    </source>
</reference>
<protein>
    <submittedName>
        <fullName evidence="1">Uncharacterized protein</fullName>
    </submittedName>
</protein>
<gene>
    <name evidence="1" type="ORF">K435DRAFT_707171</name>
</gene>
<proteinExistence type="predicted"/>
<name>A0A4S8KJ60_DENBC</name>
<keyword evidence="2" id="KW-1185">Reference proteome</keyword>
<dbReference type="PANTHER" id="PTHR46579:SF1">
    <property type="entry name" value="F5_8 TYPE C DOMAIN-CONTAINING PROTEIN"/>
    <property type="match status" value="1"/>
</dbReference>
<dbReference type="Proteomes" id="UP000297245">
    <property type="component" value="Unassembled WGS sequence"/>
</dbReference>
<dbReference type="PANTHER" id="PTHR46579">
    <property type="entry name" value="F5/8 TYPE C DOMAIN-CONTAINING PROTEIN-RELATED"/>
    <property type="match status" value="1"/>
</dbReference>